<dbReference type="InterPro" id="IPR044016">
    <property type="entry name" value="Big_13"/>
</dbReference>
<feature type="region of interest" description="Disordered" evidence="1">
    <location>
        <begin position="450"/>
        <end position="488"/>
    </location>
</feature>
<dbReference type="Proteomes" id="UP000220527">
    <property type="component" value="Unassembled WGS sequence"/>
</dbReference>
<feature type="region of interest" description="Disordered" evidence="1">
    <location>
        <begin position="357"/>
        <end position="389"/>
    </location>
</feature>
<dbReference type="InterPro" id="IPR013783">
    <property type="entry name" value="Ig-like_fold"/>
</dbReference>
<feature type="region of interest" description="Disordered" evidence="1">
    <location>
        <begin position="404"/>
        <end position="423"/>
    </location>
</feature>
<proteinExistence type="predicted"/>
<keyword evidence="5" id="KW-1185">Reference proteome</keyword>
<feature type="region of interest" description="Disordered" evidence="1">
    <location>
        <begin position="632"/>
        <end position="658"/>
    </location>
</feature>
<dbReference type="AlphaFoldDB" id="A0A2A6RPM4"/>
<reference evidence="5" key="1">
    <citation type="submission" date="2017-08" db="EMBL/GenBank/DDBJ databases">
        <authorList>
            <person name="Grouzdev D.S."/>
            <person name="Gaisin V.A."/>
            <person name="Rysina M.S."/>
            <person name="Gorlenko V.M."/>
        </authorList>
    </citation>
    <scope>NUCLEOTIDE SEQUENCE [LARGE SCALE GENOMIC DNA]</scope>
    <source>
        <strain evidence="5">Kir15-3F</strain>
    </source>
</reference>
<feature type="domain" description="Bacterial Ig-like" evidence="3">
    <location>
        <begin position="378"/>
        <end position="438"/>
    </location>
</feature>
<feature type="compositionally biased region" description="Acidic residues" evidence="1">
    <location>
        <begin position="406"/>
        <end position="421"/>
    </location>
</feature>
<feature type="domain" description="Bacterial Ig-like" evidence="3">
    <location>
        <begin position="735"/>
        <end position="806"/>
    </location>
</feature>
<dbReference type="RefSeq" id="WP_097642032.1">
    <property type="nucleotide sequence ID" value="NZ_NQWI01000001.1"/>
</dbReference>
<feature type="compositionally biased region" description="Polar residues" evidence="1">
    <location>
        <begin position="635"/>
        <end position="644"/>
    </location>
</feature>
<dbReference type="Gene3D" id="2.60.40.10">
    <property type="entry name" value="Immunoglobulins"/>
    <property type="match status" value="6"/>
</dbReference>
<dbReference type="Pfam" id="PF17936">
    <property type="entry name" value="Big_6"/>
    <property type="match status" value="1"/>
</dbReference>
<feature type="compositionally biased region" description="Polar residues" evidence="1">
    <location>
        <begin position="545"/>
        <end position="554"/>
    </location>
</feature>
<feature type="region of interest" description="Disordered" evidence="1">
    <location>
        <begin position="543"/>
        <end position="569"/>
    </location>
</feature>
<evidence type="ECO:0000259" key="3">
    <source>
        <dbReference type="Pfam" id="PF19077"/>
    </source>
</evidence>
<accession>A0A2A6RPM4</accession>
<evidence type="ECO:0000256" key="1">
    <source>
        <dbReference type="SAM" id="MobiDB-lite"/>
    </source>
</evidence>
<dbReference type="Pfam" id="PF19077">
    <property type="entry name" value="Big_13"/>
    <property type="match status" value="5"/>
</dbReference>
<evidence type="ECO:0008006" key="6">
    <source>
        <dbReference type="Google" id="ProtNLM"/>
    </source>
</evidence>
<feature type="domain" description="Bacterial Ig-like" evidence="3">
    <location>
        <begin position="468"/>
        <end position="537"/>
    </location>
</feature>
<protein>
    <recommendedName>
        <fullName evidence="6">Bacterial Ig domain-containing protein</fullName>
    </recommendedName>
</protein>
<name>A0A2A6RPM4_9CHLR</name>
<sequence length="820" mass="85201">MSGYQRPRRELWLTLFLVALLVSGSFGLALRPAYASTTEVIGGEEVAGTLRVTVFDDGRMNVERYSGTAWVRQVFGNRAKDSALHIAGSRYTMGGYYAGTRVTGLVNVRTDNVITSTMRAGSDVEIVQITSYTAGRAFYNLEWQITNLSENPLTDLRFFHGMDTYLDGGDNGAGWWDGASNSIGVSKVTSGIEQRMALRGLTPPHAYESRRYSTVNGSVNAGALQNEIDPRETTDNGYAMEWRLASLAPGATWVVRAQEIFLAGELLEAPVITAPTEGVTTSGRPQISGTAEPETTVIVRDANAETICEAITDADGNWSCTPETNLPAGEQAISAIADREGGVPSQPSDTRNFTVQLGPVPDLPTLESPAADSTVGLRPTFSGTAEAGSEVAVTDADGNEICSTTADEEGNWSCTPDEDLAEGPNSVLVTATNENGPSEALPRDFTAQAAPDAPTIESPASGSSVGPRPPFSGTAEPGSTVAVTDEEGNEVCTATTDAEGAWSCTPASDLPAGSTTFNATASNQWGESPAASVEVTVEHTPDAPTITSPASGSTVGPRAPFSGSAKPGSTVAVTDAEGEEVCSATTDAEGAWSCTPASDLPEGTASFSATASNAGGESPAASVEITVEHAPDAPTITSPASGSTVEPRPTFSGTAKPGSTVVVTDAEGEEVCTATTDAEGTWSCTSERDLPARTTTFSATASNAGGESPAASVEVTVEHADEPTVTSPAPGSRVDSRPLFSGTAEPGNTVVVVNEAGDEICRATTDDEGNWSCRPDRDLPMGTARYLITITDARGESTTKTVEVTVEMMHFRIILPIVIR</sequence>
<feature type="domain" description="Bacterial Ig-like" evidence="3">
    <location>
        <begin position="638"/>
        <end position="717"/>
    </location>
</feature>
<dbReference type="InterPro" id="IPR041498">
    <property type="entry name" value="Big_6"/>
</dbReference>
<comment type="caution">
    <text evidence="4">The sequence shown here is derived from an EMBL/GenBank/DDBJ whole genome shotgun (WGS) entry which is preliminary data.</text>
</comment>
<dbReference type="EMBL" id="NQWI01000001">
    <property type="protein sequence ID" value="PDW05012.1"/>
    <property type="molecule type" value="Genomic_DNA"/>
</dbReference>
<feature type="domain" description="Bacterial Ig" evidence="2">
    <location>
        <begin position="274"/>
        <end position="348"/>
    </location>
</feature>
<feature type="domain" description="Bacterial Ig-like" evidence="3">
    <location>
        <begin position="560"/>
        <end position="627"/>
    </location>
</feature>
<evidence type="ECO:0000259" key="2">
    <source>
        <dbReference type="Pfam" id="PF17936"/>
    </source>
</evidence>
<organism evidence="4 5">
    <name type="scientific">Candidatus Viridilinea mediisalina</name>
    <dbReference type="NCBI Taxonomy" id="2024553"/>
    <lineage>
        <taxon>Bacteria</taxon>
        <taxon>Bacillati</taxon>
        <taxon>Chloroflexota</taxon>
        <taxon>Chloroflexia</taxon>
        <taxon>Chloroflexales</taxon>
        <taxon>Chloroflexineae</taxon>
        <taxon>Oscillochloridaceae</taxon>
        <taxon>Candidatus Viridilinea</taxon>
    </lineage>
</organism>
<evidence type="ECO:0000313" key="4">
    <source>
        <dbReference type="EMBL" id="PDW05012.1"/>
    </source>
</evidence>
<dbReference type="NCBIfam" id="NF033510">
    <property type="entry name" value="Ca_tandemer"/>
    <property type="match status" value="6"/>
</dbReference>
<gene>
    <name evidence="4" type="ORF">CJ255_00010</name>
</gene>
<evidence type="ECO:0000313" key="5">
    <source>
        <dbReference type="Proteomes" id="UP000220527"/>
    </source>
</evidence>